<comment type="caution">
    <text evidence="2">The sequence shown here is derived from an EMBL/GenBank/DDBJ whole genome shotgun (WGS) entry which is preliminary data.</text>
</comment>
<reference evidence="2" key="1">
    <citation type="submission" date="2020-03" db="EMBL/GenBank/DDBJ databases">
        <authorList>
            <person name="Weist P."/>
        </authorList>
    </citation>
    <scope>NUCLEOTIDE SEQUENCE</scope>
</reference>
<accession>A0A9N7TWI0</accession>
<evidence type="ECO:0000313" key="2">
    <source>
        <dbReference type="EMBL" id="CAB1419726.1"/>
    </source>
</evidence>
<feature type="region of interest" description="Disordered" evidence="1">
    <location>
        <begin position="59"/>
        <end position="102"/>
    </location>
</feature>
<dbReference type="AlphaFoldDB" id="A0A9N7TWI0"/>
<dbReference type="EMBL" id="CADEAL010000406">
    <property type="protein sequence ID" value="CAB1419726.1"/>
    <property type="molecule type" value="Genomic_DNA"/>
</dbReference>
<sequence length="150" mass="16600">MRALYAPPYTCLLSPPHPTPSSFPSTYSLVNATCSLPHLETLPYTTNFYFFSPLGSARKHSYRSVRVSPYTSPGEPEKLESSRLSIPSVRSSPPAGSSRIRVRDGIRWAPPQSGLSAHLPPQQFMSGNWKMLEETRILSVVFDTSAGMLQ</sequence>
<evidence type="ECO:0000256" key="1">
    <source>
        <dbReference type="SAM" id="MobiDB-lite"/>
    </source>
</evidence>
<protein>
    <submittedName>
        <fullName evidence="2">Uncharacterized protein</fullName>
    </submittedName>
</protein>
<name>A0A9N7TWI0_PLEPL</name>
<evidence type="ECO:0000313" key="3">
    <source>
        <dbReference type="Proteomes" id="UP001153269"/>
    </source>
</evidence>
<dbReference type="Proteomes" id="UP001153269">
    <property type="component" value="Unassembled WGS sequence"/>
</dbReference>
<keyword evidence="3" id="KW-1185">Reference proteome</keyword>
<gene>
    <name evidence="2" type="ORF">PLEPLA_LOCUS7577</name>
</gene>
<feature type="compositionally biased region" description="Low complexity" evidence="1">
    <location>
        <begin position="82"/>
        <end position="94"/>
    </location>
</feature>
<organism evidence="2 3">
    <name type="scientific">Pleuronectes platessa</name>
    <name type="common">European plaice</name>
    <dbReference type="NCBI Taxonomy" id="8262"/>
    <lineage>
        <taxon>Eukaryota</taxon>
        <taxon>Metazoa</taxon>
        <taxon>Chordata</taxon>
        <taxon>Craniata</taxon>
        <taxon>Vertebrata</taxon>
        <taxon>Euteleostomi</taxon>
        <taxon>Actinopterygii</taxon>
        <taxon>Neopterygii</taxon>
        <taxon>Teleostei</taxon>
        <taxon>Neoteleostei</taxon>
        <taxon>Acanthomorphata</taxon>
        <taxon>Carangaria</taxon>
        <taxon>Pleuronectiformes</taxon>
        <taxon>Pleuronectoidei</taxon>
        <taxon>Pleuronectidae</taxon>
        <taxon>Pleuronectes</taxon>
    </lineage>
</organism>
<proteinExistence type="predicted"/>